<dbReference type="OrthoDB" id="9006727at2"/>
<keyword evidence="2" id="KW-1185">Reference proteome</keyword>
<gene>
    <name evidence="1" type="ORF">AWB83_00948</name>
</gene>
<protein>
    <submittedName>
        <fullName evidence="1">Uncharacterized protein</fullName>
    </submittedName>
</protein>
<dbReference type="RefSeq" id="WP_087043080.1">
    <property type="nucleotide sequence ID" value="NZ_FCOB02000003.1"/>
</dbReference>
<proteinExistence type="predicted"/>
<evidence type="ECO:0000313" key="2">
    <source>
        <dbReference type="Proteomes" id="UP000054978"/>
    </source>
</evidence>
<reference evidence="1" key="1">
    <citation type="submission" date="2016-01" db="EMBL/GenBank/DDBJ databases">
        <authorList>
            <person name="Peeters C."/>
        </authorList>
    </citation>
    <scope>NUCLEOTIDE SEQUENCE [LARGE SCALE GENOMIC DNA]</scope>
    <source>
        <strain evidence="1">LMG 29326</strain>
    </source>
</reference>
<comment type="caution">
    <text evidence="1">The sequence shown here is derived from an EMBL/GenBank/DDBJ whole genome shotgun (WGS) entry which is preliminary data.</text>
</comment>
<accession>A0A157ZR74</accession>
<dbReference type="Proteomes" id="UP000054978">
    <property type="component" value="Unassembled WGS sequence"/>
</dbReference>
<dbReference type="AlphaFoldDB" id="A0A157ZR74"/>
<dbReference type="EMBL" id="FCOB02000003">
    <property type="protein sequence ID" value="SAK48024.1"/>
    <property type="molecule type" value="Genomic_DNA"/>
</dbReference>
<evidence type="ECO:0000313" key="1">
    <source>
        <dbReference type="EMBL" id="SAK48024.1"/>
    </source>
</evidence>
<sequence length="155" mass="17523">MNAQVIASLVAMLRAAAASRTLVPYKRLHAKFDECIPLALRYDALEKAASTLADLKTLDYGVLLTLNNGLPGDDFFMRVKRFRRDEYEAVMGYSSTGRSIIKRRMIALPERERVFEHALTNNVKTPPSFAKVHDQSACHTPRANIQDVTLRRQAF</sequence>
<name>A0A157ZR74_9BURK</name>
<organism evidence="1 2">
    <name type="scientific">Caballeronia ptereochthonis</name>
    <dbReference type="NCBI Taxonomy" id="1777144"/>
    <lineage>
        <taxon>Bacteria</taxon>
        <taxon>Pseudomonadati</taxon>
        <taxon>Pseudomonadota</taxon>
        <taxon>Betaproteobacteria</taxon>
        <taxon>Burkholderiales</taxon>
        <taxon>Burkholderiaceae</taxon>
        <taxon>Caballeronia</taxon>
    </lineage>
</organism>